<protein>
    <submittedName>
        <fullName evidence="1">Uncharacterized protein</fullName>
    </submittedName>
</protein>
<dbReference type="Proteomes" id="UP000265520">
    <property type="component" value="Unassembled WGS sequence"/>
</dbReference>
<evidence type="ECO:0000313" key="2">
    <source>
        <dbReference type="Proteomes" id="UP000265520"/>
    </source>
</evidence>
<proteinExistence type="predicted"/>
<dbReference type="AlphaFoldDB" id="A0A392MVA6"/>
<comment type="caution">
    <text evidence="1">The sequence shown here is derived from an EMBL/GenBank/DDBJ whole genome shotgun (WGS) entry which is preliminary data.</text>
</comment>
<gene>
    <name evidence="1" type="ORF">A2U01_0011822</name>
</gene>
<sequence length="222" mass="25889">TRKSRQAFIEDTTKNLSAFSALLPHTQEIILACEKRNNLNRLARLVHLNESLVKQDETSAELNNYKLNFLAEIIAFNWLMREKENMLMRLKEMLLKEDHLSAELTYSRVTSLQEIIDSFSDMPPLLDERELDKWYELNERLTWLSVMELQEARLFSIRSNREVFSKKGSRHKRKLRTQTEPPPAGPVYINWLKPPQTAISKHASLSASRTSLPDQHGAACYY</sequence>
<feature type="non-terminal residue" evidence="1">
    <location>
        <position position="1"/>
    </location>
</feature>
<feature type="non-terminal residue" evidence="1">
    <location>
        <position position="222"/>
    </location>
</feature>
<name>A0A392MVA6_9FABA</name>
<keyword evidence="2" id="KW-1185">Reference proteome</keyword>
<dbReference type="EMBL" id="LXQA010019298">
    <property type="protein sequence ID" value="MCH90899.1"/>
    <property type="molecule type" value="Genomic_DNA"/>
</dbReference>
<organism evidence="1 2">
    <name type="scientific">Trifolium medium</name>
    <dbReference type="NCBI Taxonomy" id="97028"/>
    <lineage>
        <taxon>Eukaryota</taxon>
        <taxon>Viridiplantae</taxon>
        <taxon>Streptophyta</taxon>
        <taxon>Embryophyta</taxon>
        <taxon>Tracheophyta</taxon>
        <taxon>Spermatophyta</taxon>
        <taxon>Magnoliopsida</taxon>
        <taxon>eudicotyledons</taxon>
        <taxon>Gunneridae</taxon>
        <taxon>Pentapetalae</taxon>
        <taxon>rosids</taxon>
        <taxon>fabids</taxon>
        <taxon>Fabales</taxon>
        <taxon>Fabaceae</taxon>
        <taxon>Papilionoideae</taxon>
        <taxon>50 kb inversion clade</taxon>
        <taxon>NPAAA clade</taxon>
        <taxon>Hologalegina</taxon>
        <taxon>IRL clade</taxon>
        <taxon>Trifolieae</taxon>
        <taxon>Trifolium</taxon>
    </lineage>
</organism>
<evidence type="ECO:0000313" key="1">
    <source>
        <dbReference type="EMBL" id="MCH90899.1"/>
    </source>
</evidence>
<reference evidence="1 2" key="1">
    <citation type="journal article" date="2018" name="Front. Plant Sci.">
        <title>Red Clover (Trifolium pratense) and Zigzag Clover (T. medium) - A Picture of Genomic Similarities and Differences.</title>
        <authorList>
            <person name="Dluhosova J."/>
            <person name="Istvanek J."/>
            <person name="Nedelnik J."/>
            <person name="Repkova J."/>
        </authorList>
    </citation>
    <scope>NUCLEOTIDE SEQUENCE [LARGE SCALE GENOMIC DNA]</scope>
    <source>
        <strain evidence="2">cv. 10/8</strain>
        <tissue evidence="1">Leaf</tissue>
    </source>
</reference>
<accession>A0A392MVA6</accession>